<protein>
    <recommendedName>
        <fullName evidence="4 13">Homoserine kinase</fullName>
        <shortName evidence="13">HK</shortName>
        <shortName evidence="13">HSK</shortName>
        <ecNumber evidence="3 13">2.7.1.39</ecNumber>
    </recommendedName>
</protein>
<evidence type="ECO:0000256" key="2">
    <source>
        <dbReference type="ARBA" id="ARBA00007370"/>
    </source>
</evidence>
<dbReference type="SUPFAM" id="SSF54211">
    <property type="entry name" value="Ribosomal protein S5 domain 2-like"/>
    <property type="match status" value="1"/>
</dbReference>
<evidence type="ECO:0000256" key="1">
    <source>
        <dbReference type="ARBA" id="ARBA00005015"/>
    </source>
</evidence>
<gene>
    <name evidence="13 16" type="primary">thrB</name>
    <name evidence="16" type="ORF">ACFQDO_15310</name>
</gene>
<sequence>MSGPLDEPVSVRVQVCATSANLGPGFDSLGLALGVFDQVEVRVGGEPGVRVTVHGEGVGEVSDGEDHLVVRALRRGLDAAGWTQPDSLELVCRNTIPHGRGLGSSAAAVVAGLVAARALAGPGAGSGGLDDEQLLCLATEFEGHPDNAAAALLGGLTLAWTEPAGPRAVRLEPRPDVVAVLLVPTSRLATHHARSVLPTSVAHADAAANSARAALLVHAMTQDPDLLLPATEDRLHQRQRAAAMPQTIEVVEELRARGLAAVVSGAGPSVLVLGVGDAEALRTRCAATAAAHWRALAPALVAHGATVVAVGDEAVAGPSDRLA</sequence>
<comment type="subcellular location">
    <subcellularLocation>
        <location evidence="13">Cytoplasm</location>
    </subcellularLocation>
</comment>
<dbReference type="RefSeq" id="WP_345714796.1">
    <property type="nucleotide sequence ID" value="NZ_BAABFP010000002.1"/>
</dbReference>
<dbReference type="GO" id="GO:0004413">
    <property type="term" value="F:homoserine kinase activity"/>
    <property type="evidence" value="ECO:0007669"/>
    <property type="project" value="UniProtKB-EC"/>
</dbReference>
<evidence type="ECO:0000256" key="3">
    <source>
        <dbReference type="ARBA" id="ARBA00012078"/>
    </source>
</evidence>
<proteinExistence type="inferred from homology"/>
<evidence type="ECO:0000259" key="14">
    <source>
        <dbReference type="Pfam" id="PF00288"/>
    </source>
</evidence>
<evidence type="ECO:0000256" key="11">
    <source>
        <dbReference type="ARBA" id="ARBA00049375"/>
    </source>
</evidence>
<dbReference type="EMBL" id="JBHSRD010000004">
    <property type="protein sequence ID" value="MFC6008505.1"/>
    <property type="molecule type" value="Genomic_DNA"/>
</dbReference>
<dbReference type="Proteomes" id="UP001596189">
    <property type="component" value="Unassembled WGS sequence"/>
</dbReference>
<evidence type="ECO:0000256" key="6">
    <source>
        <dbReference type="ARBA" id="ARBA00022679"/>
    </source>
</evidence>
<evidence type="ECO:0000256" key="8">
    <source>
        <dbReference type="ARBA" id="ARBA00022741"/>
    </source>
</evidence>
<evidence type="ECO:0000313" key="17">
    <source>
        <dbReference type="Proteomes" id="UP001596189"/>
    </source>
</evidence>
<dbReference type="InterPro" id="IPR014721">
    <property type="entry name" value="Ribsml_uS5_D2-typ_fold_subgr"/>
</dbReference>
<accession>A0ABW1JHI5</accession>
<name>A0ABW1JHI5_9ACTN</name>
<comment type="catalytic activity">
    <reaction evidence="11 13">
        <text>L-homoserine + ATP = O-phospho-L-homoserine + ADP + H(+)</text>
        <dbReference type="Rhea" id="RHEA:13985"/>
        <dbReference type="ChEBI" id="CHEBI:15378"/>
        <dbReference type="ChEBI" id="CHEBI:30616"/>
        <dbReference type="ChEBI" id="CHEBI:57476"/>
        <dbReference type="ChEBI" id="CHEBI:57590"/>
        <dbReference type="ChEBI" id="CHEBI:456216"/>
        <dbReference type="EC" id="2.7.1.39"/>
    </reaction>
</comment>
<keyword evidence="10 13" id="KW-0067">ATP-binding</keyword>
<keyword evidence="17" id="KW-1185">Reference proteome</keyword>
<dbReference type="InterPro" id="IPR006204">
    <property type="entry name" value="GHMP_kinase_N_dom"/>
</dbReference>
<dbReference type="InterPro" id="IPR000870">
    <property type="entry name" value="Homoserine_kinase"/>
</dbReference>
<feature type="domain" description="GHMP kinase N-terminal" evidence="14">
    <location>
        <begin position="68"/>
        <end position="155"/>
    </location>
</feature>
<keyword evidence="7 13" id="KW-0791">Threonine biosynthesis</keyword>
<evidence type="ECO:0000256" key="10">
    <source>
        <dbReference type="ARBA" id="ARBA00022840"/>
    </source>
</evidence>
<feature type="binding site" evidence="13">
    <location>
        <begin position="97"/>
        <end position="107"/>
    </location>
    <ligand>
        <name>ATP</name>
        <dbReference type="ChEBI" id="CHEBI:30616"/>
    </ligand>
</feature>
<keyword evidence="5 13" id="KW-0028">Amino-acid biosynthesis</keyword>
<evidence type="ECO:0000256" key="7">
    <source>
        <dbReference type="ARBA" id="ARBA00022697"/>
    </source>
</evidence>
<evidence type="ECO:0000259" key="15">
    <source>
        <dbReference type="Pfam" id="PF08544"/>
    </source>
</evidence>
<evidence type="ECO:0000256" key="9">
    <source>
        <dbReference type="ARBA" id="ARBA00022777"/>
    </source>
</evidence>
<dbReference type="InterPro" id="IPR020568">
    <property type="entry name" value="Ribosomal_Su5_D2-typ_SF"/>
</dbReference>
<dbReference type="PROSITE" id="PS00627">
    <property type="entry name" value="GHMP_KINASES_ATP"/>
    <property type="match status" value="1"/>
</dbReference>
<dbReference type="InterPro" id="IPR013750">
    <property type="entry name" value="GHMP_kinase_C_dom"/>
</dbReference>
<comment type="function">
    <text evidence="12 13">Catalyzes the ATP-dependent phosphorylation of L-homoserine to L-homoserine phosphate.</text>
</comment>
<dbReference type="Gene3D" id="3.30.230.10">
    <property type="match status" value="1"/>
</dbReference>
<dbReference type="NCBIfam" id="TIGR00191">
    <property type="entry name" value="thrB"/>
    <property type="match status" value="1"/>
</dbReference>
<organism evidence="16 17">
    <name type="scientific">Angustibacter luteus</name>
    <dbReference type="NCBI Taxonomy" id="658456"/>
    <lineage>
        <taxon>Bacteria</taxon>
        <taxon>Bacillati</taxon>
        <taxon>Actinomycetota</taxon>
        <taxon>Actinomycetes</taxon>
        <taxon>Kineosporiales</taxon>
        <taxon>Kineosporiaceae</taxon>
    </lineage>
</organism>
<dbReference type="HAMAP" id="MF_00384">
    <property type="entry name" value="Homoser_kinase"/>
    <property type="match status" value="1"/>
</dbReference>
<dbReference type="PANTHER" id="PTHR20861">
    <property type="entry name" value="HOMOSERINE/4-DIPHOSPHOCYTIDYL-2-C-METHYL-D-ERYTHRITOL KINASE"/>
    <property type="match status" value="1"/>
</dbReference>
<comment type="caution">
    <text evidence="16">The sequence shown here is derived from an EMBL/GenBank/DDBJ whole genome shotgun (WGS) entry which is preliminary data.</text>
</comment>
<dbReference type="PIRSF" id="PIRSF000676">
    <property type="entry name" value="Homoser_kin"/>
    <property type="match status" value="1"/>
</dbReference>
<dbReference type="SUPFAM" id="SSF55060">
    <property type="entry name" value="GHMP Kinase, C-terminal domain"/>
    <property type="match status" value="1"/>
</dbReference>
<feature type="domain" description="GHMP kinase C-terminal" evidence="15">
    <location>
        <begin position="225"/>
        <end position="282"/>
    </location>
</feature>
<reference evidence="17" key="1">
    <citation type="journal article" date="2019" name="Int. J. Syst. Evol. Microbiol.">
        <title>The Global Catalogue of Microorganisms (GCM) 10K type strain sequencing project: providing services to taxonomists for standard genome sequencing and annotation.</title>
        <authorList>
            <consortium name="The Broad Institute Genomics Platform"/>
            <consortium name="The Broad Institute Genome Sequencing Center for Infectious Disease"/>
            <person name="Wu L."/>
            <person name="Ma J."/>
        </authorList>
    </citation>
    <scope>NUCLEOTIDE SEQUENCE [LARGE SCALE GENOMIC DNA]</scope>
    <source>
        <strain evidence="17">KACC 14249</strain>
    </source>
</reference>
<dbReference type="Pfam" id="PF08544">
    <property type="entry name" value="GHMP_kinases_C"/>
    <property type="match status" value="1"/>
</dbReference>
<dbReference type="EC" id="2.7.1.39" evidence="3 13"/>
<dbReference type="Pfam" id="PF00288">
    <property type="entry name" value="GHMP_kinases_N"/>
    <property type="match status" value="1"/>
</dbReference>
<comment type="pathway">
    <text evidence="1 13">Amino-acid biosynthesis; L-threonine biosynthesis; L-threonine from L-aspartate: step 4/5.</text>
</comment>
<comment type="similarity">
    <text evidence="2 13">Belongs to the GHMP kinase family. Homoserine kinase subfamily.</text>
</comment>
<dbReference type="InterPro" id="IPR006203">
    <property type="entry name" value="GHMP_knse_ATP-bd_CS"/>
</dbReference>
<dbReference type="InterPro" id="IPR036554">
    <property type="entry name" value="GHMP_kinase_C_sf"/>
</dbReference>
<dbReference type="Gene3D" id="3.30.70.890">
    <property type="entry name" value="GHMP kinase, C-terminal domain"/>
    <property type="match status" value="1"/>
</dbReference>
<dbReference type="PRINTS" id="PR00958">
    <property type="entry name" value="HOMSERKINASE"/>
</dbReference>
<keyword evidence="9 13" id="KW-0418">Kinase</keyword>
<evidence type="ECO:0000256" key="12">
    <source>
        <dbReference type="ARBA" id="ARBA00049954"/>
    </source>
</evidence>
<evidence type="ECO:0000256" key="13">
    <source>
        <dbReference type="HAMAP-Rule" id="MF_00384"/>
    </source>
</evidence>
<evidence type="ECO:0000256" key="4">
    <source>
        <dbReference type="ARBA" id="ARBA00017858"/>
    </source>
</evidence>
<keyword evidence="8 13" id="KW-0547">Nucleotide-binding</keyword>
<keyword evidence="6 13" id="KW-0808">Transferase</keyword>
<evidence type="ECO:0000256" key="5">
    <source>
        <dbReference type="ARBA" id="ARBA00022605"/>
    </source>
</evidence>
<dbReference type="PANTHER" id="PTHR20861:SF1">
    <property type="entry name" value="HOMOSERINE KINASE"/>
    <property type="match status" value="1"/>
</dbReference>
<keyword evidence="13" id="KW-0963">Cytoplasm</keyword>
<evidence type="ECO:0000313" key="16">
    <source>
        <dbReference type="EMBL" id="MFC6008505.1"/>
    </source>
</evidence>